<keyword evidence="2" id="KW-1185">Reference proteome</keyword>
<sequence>MKCYAILYIIGALLAAATNALPTRIAERQPTRQFGGSRPPPNSPHLAHYNGTGNGGDDYEDDPENDSASYTSTFSCTSTTSAPTSTSTDETAMESSSDLPLPVETLTQTQSILKGGGLLQLTGGSRERFRVYRGVTDMAIMRPHSKFERQWLIQPSSFESTLATLNDQPPISQPEQPSLLLITHVEFTNDIWHKLVDMSLTLAVETALIGDFLLMLLYYQEELERGGHWSLVSFCHDGTRLDQALL</sequence>
<protein>
    <submittedName>
        <fullName evidence="1">Uncharacterized protein</fullName>
    </submittedName>
</protein>
<proteinExistence type="predicted"/>
<dbReference type="EMBL" id="MU795277">
    <property type="protein sequence ID" value="KAJ3807768.1"/>
    <property type="molecule type" value="Genomic_DNA"/>
</dbReference>
<accession>A0ACC1TT63</accession>
<evidence type="ECO:0000313" key="1">
    <source>
        <dbReference type="EMBL" id="KAJ3807768.1"/>
    </source>
</evidence>
<name>A0ACC1TT63_9AGAR</name>
<organism evidence="1 2">
    <name type="scientific">Lentinula aff. lateritia</name>
    <dbReference type="NCBI Taxonomy" id="2804960"/>
    <lineage>
        <taxon>Eukaryota</taxon>
        <taxon>Fungi</taxon>
        <taxon>Dikarya</taxon>
        <taxon>Basidiomycota</taxon>
        <taxon>Agaricomycotina</taxon>
        <taxon>Agaricomycetes</taxon>
        <taxon>Agaricomycetidae</taxon>
        <taxon>Agaricales</taxon>
        <taxon>Marasmiineae</taxon>
        <taxon>Omphalotaceae</taxon>
        <taxon>Lentinula</taxon>
    </lineage>
</organism>
<dbReference type="Proteomes" id="UP001163835">
    <property type="component" value="Unassembled WGS sequence"/>
</dbReference>
<evidence type="ECO:0000313" key="2">
    <source>
        <dbReference type="Proteomes" id="UP001163835"/>
    </source>
</evidence>
<comment type="caution">
    <text evidence="1">The sequence shown here is derived from an EMBL/GenBank/DDBJ whole genome shotgun (WGS) entry which is preliminary data.</text>
</comment>
<reference evidence="1" key="1">
    <citation type="submission" date="2022-09" db="EMBL/GenBank/DDBJ databases">
        <title>A Global Phylogenomic Analysis of the Shiitake Genus Lentinula.</title>
        <authorList>
            <consortium name="DOE Joint Genome Institute"/>
            <person name="Sierra-Patev S."/>
            <person name="Min B."/>
            <person name="Naranjo-Ortiz M."/>
            <person name="Looney B."/>
            <person name="Konkel Z."/>
            <person name="Slot J.C."/>
            <person name="Sakamoto Y."/>
            <person name="Steenwyk J.L."/>
            <person name="Rokas A."/>
            <person name="Carro J."/>
            <person name="Camarero S."/>
            <person name="Ferreira P."/>
            <person name="Molpeceres G."/>
            <person name="Ruiz-Duenas F.J."/>
            <person name="Serrano A."/>
            <person name="Henrissat B."/>
            <person name="Drula E."/>
            <person name="Hughes K.W."/>
            <person name="Mata J.L."/>
            <person name="Ishikawa N.K."/>
            <person name="Vargas-Isla R."/>
            <person name="Ushijima S."/>
            <person name="Smith C.A."/>
            <person name="Ahrendt S."/>
            <person name="Andreopoulos W."/>
            <person name="He G."/>
            <person name="Labutti K."/>
            <person name="Lipzen A."/>
            <person name="Ng V."/>
            <person name="Riley R."/>
            <person name="Sandor L."/>
            <person name="Barry K."/>
            <person name="Martinez A.T."/>
            <person name="Xiao Y."/>
            <person name="Gibbons J.G."/>
            <person name="Terashima K."/>
            <person name="Grigoriev I.V."/>
            <person name="Hibbett D.S."/>
        </authorList>
    </citation>
    <scope>NUCLEOTIDE SEQUENCE</scope>
    <source>
        <strain evidence="1">TMI1499</strain>
    </source>
</reference>
<gene>
    <name evidence="1" type="ORF">F5876DRAFT_67849</name>
</gene>